<dbReference type="Gene3D" id="3.10.129.10">
    <property type="entry name" value="Hotdog Thioesterase"/>
    <property type="match status" value="1"/>
</dbReference>
<dbReference type="NCBIfam" id="TIGR00369">
    <property type="entry name" value="unchar_dom_1"/>
    <property type="match status" value="1"/>
</dbReference>
<dbReference type="InterPro" id="IPR006683">
    <property type="entry name" value="Thioestr_dom"/>
</dbReference>
<evidence type="ECO:0000259" key="3">
    <source>
        <dbReference type="Pfam" id="PF03061"/>
    </source>
</evidence>
<dbReference type="InterPro" id="IPR029069">
    <property type="entry name" value="HotDog_dom_sf"/>
</dbReference>
<dbReference type="Pfam" id="PF03061">
    <property type="entry name" value="4HBT"/>
    <property type="match status" value="1"/>
</dbReference>
<dbReference type="SUPFAM" id="SSF54637">
    <property type="entry name" value="Thioesterase/thiol ester dehydrase-isomerase"/>
    <property type="match status" value="1"/>
</dbReference>
<evidence type="ECO:0000313" key="5">
    <source>
        <dbReference type="Proteomes" id="UP000295673"/>
    </source>
</evidence>
<dbReference type="InterPro" id="IPR011973">
    <property type="entry name" value="PaaD"/>
</dbReference>
<dbReference type="Proteomes" id="UP000295673">
    <property type="component" value="Unassembled WGS sequence"/>
</dbReference>
<name>A0A4R1NPH7_9RHOB</name>
<evidence type="ECO:0000256" key="2">
    <source>
        <dbReference type="ARBA" id="ARBA00022801"/>
    </source>
</evidence>
<organism evidence="4 5">
    <name type="scientific">Shimia isoporae</name>
    <dbReference type="NCBI Taxonomy" id="647720"/>
    <lineage>
        <taxon>Bacteria</taxon>
        <taxon>Pseudomonadati</taxon>
        <taxon>Pseudomonadota</taxon>
        <taxon>Alphaproteobacteria</taxon>
        <taxon>Rhodobacterales</taxon>
        <taxon>Roseobacteraceae</taxon>
    </lineage>
</organism>
<dbReference type="InterPro" id="IPR052723">
    <property type="entry name" value="Acyl-CoA_thioesterase_PaaI"/>
</dbReference>
<dbReference type="InterPro" id="IPR003736">
    <property type="entry name" value="PAAI_dom"/>
</dbReference>
<keyword evidence="2" id="KW-0378">Hydrolase</keyword>
<dbReference type="PANTHER" id="PTHR42856:SF1">
    <property type="entry name" value="ACYL-COENZYME A THIOESTERASE PAAI"/>
    <property type="match status" value="1"/>
</dbReference>
<protein>
    <submittedName>
        <fullName evidence="4">Acyl-CoA thioesterase</fullName>
    </submittedName>
</protein>
<dbReference type="CDD" id="cd03443">
    <property type="entry name" value="PaaI_thioesterase"/>
    <property type="match status" value="1"/>
</dbReference>
<comment type="caution">
    <text evidence="4">The sequence shown here is derived from an EMBL/GenBank/DDBJ whole genome shotgun (WGS) entry which is preliminary data.</text>
</comment>
<reference evidence="4 5" key="1">
    <citation type="submission" date="2019-03" db="EMBL/GenBank/DDBJ databases">
        <title>Genomic Encyclopedia of Archaeal and Bacterial Type Strains, Phase II (KMG-II): from individual species to whole genera.</title>
        <authorList>
            <person name="Goeker M."/>
        </authorList>
    </citation>
    <scope>NUCLEOTIDE SEQUENCE [LARGE SCALE GENOMIC DNA]</scope>
    <source>
        <strain evidence="4 5">DSM 26433</strain>
    </source>
</reference>
<evidence type="ECO:0000256" key="1">
    <source>
        <dbReference type="ARBA" id="ARBA00008324"/>
    </source>
</evidence>
<sequence length="144" mass="15639">MATMTAQERAERSAKAMWGPDRASQFLGMEIVEVGEGQATLRMTVKPDFCNGHGICHGGMTFTLADSAFAFACNSRNQATVAQHNQISYLAPAREGDELTAHAREINLNGRSGLYDVTVTNQDAVVIAEFRGASRAIRGQLFEE</sequence>
<dbReference type="FunFam" id="3.10.129.10:FF:000022">
    <property type="entry name" value="Phenylacetic acid degradation protein"/>
    <property type="match status" value="1"/>
</dbReference>
<keyword evidence="5" id="KW-1185">Reference proteome</keyword>
<dbReference type="EMBL" id="SMGR01000001">
    <property type="protein sequence ID" value="TCL10135.1"/>
    <property type="molecule type" value="Genomic_DNA"/>
</dbReference>
<gene>
    <name evidence="4" type="ORF">BXY66_2204</name>
</gene>
<proteinExistence type="inferred from homology"/>
<dbReference type="NCBIfam" id="TIGR02286">
    <property type="entry name" value="PaaD"/>
    <property type="match status" value="1"/>
</dbReference>
<dbReference type="GO" id="GO:0016289">
    <property type="term" value="F:acyl-CoA hydrolase activity"/>
    <property type="evidence" value="ECO:0007669"/>
    <property type="project" value="TreeGrafter"/>
</dbReference>
<dbReference type="AlphaFoldDB" id="A0A4R1NPH7"/>
<feature type="domain" description="Thioesterase" evidence="3">
    <location>
        <begin position="53"/>
        <end position="126"/>
    </location>
</feature>
<evidence type="ECO:0000313" key="4">
    <source>
        <dbReference type="EMBL" id="TCL10135.1"/>
    </source>
</evidence>
<comment type="similarity">
    <text evidence="1">Belongs to the thioesterase PaaI family.</text>
</comment>
<accession>A0A4R1NPH7</accession>
<dbReference type="PANTHER" id="PTHR42856">
    <property type="entry name" value="ACYL-COENZYME A THIOESTERASE PAAI"/>
    <property type="match status" value="1"/>
</dbReference>